<dbReference type="InterPro" id="IPR003961">
    <property type="entry name" value="FN3_dom"/>
</dbReference>
<keyword evidence="6" id="KW-1185">Reference proteome</keyword>
<feature type="region of interest" description="Disordered" evidence="1">
    <location>
        <begin position="320"/>
        <end position="426"/>
    </location>
</feature>
<name>A0A3Q1GQH9_9TELE</name>
<dbReference type="Proteomes" id="UP000257200">
    <property type="component" value="Unplaced"/>
</dbReference>
<evidence type="ECO:0000256" key="1">
    <source>
        <dbReference type="SAM" id="MobiDB-lite"/>
    </source>
</evidence>
<keyword evidence="2" id="KW-0472">Membrane</keyword>
<proteinExistence type="predicted"/>
<evidence type="ECO:0000256" key="2">
    <source>
        <dbReference type="SAM" id="Phobius"/>
    </source>
</evidence>
<evidence type="ECO:0000313" key="6">
    <source>
        <dbReference type="Proteomes" id="UP000257200"/>
    </source>
</evidence>
<dbReference type="STRING" id="80966.ENSAPOP00000017531"/>
<feature type="compositionally biased region" description="Polar residues" evidence="1">
    <location>
        <begin position="335"/>
        <end position="354"/>
    </location>
</feature>
<sequence>MMISIQTPEMAFKRETSVLFFLIISINCVSVLRVDIPNPKLMVNISDGEVIARWNHPEGAPSNSKYNVEMKKHGGEYYMVNTCTGITGTFCDLTSLIHDYRAGYTVRVQLVGGDDMSWTHNKFVPNDSEYEVLPPSFTLKATSSSLTVYVHEKPILKKLYLYWVTYTIYLEEKGEHSKNTTAYMKDDFGGQGQRTKVFSSLHWGKEYCVSIKFEGAGAVRPSRVSEKRCLLLPEQEWFIMAVSSLSAMGVLVAVAIMSAILLCYLKRPEKTPVALKSPLSGWRPLSVGEGTMEVVTDKGWFLSSYRTELKNFVKTPAEDVTVMEDSEEEDRRTSMDSGVSTETNSATDNGGKTPTRQEDSGCGSMGGPESSSSSQTDYPLQDDPTDTDSVRKREDSGVGMGCRLHSSSMNLDGQDSGPLKESVPGGSYRSQITSAVQIHICDEEDTFKQILPESVLAEVVTGYRAGPQSCICSGAGQCTWCHKQIHNESEVIKQYRALCIQNRLLGSKCSLEDSYNGEVTFAGYAKKAQIDTVMIDDLDTKFLHIGETFPLLTSLSPLSTINSGQDFNMNNVSLSLCDVQLTTD</sequence>
<feature type="domain" description="Fibronectin type-III" evidence="3">
    <location>
        <begin position="33"/>
        <end position="110"/>
    </location>
</feature>
<dbReference type="GO" id="GO:0004896">
    <property type="term" value="F:cytokine receptor activity"/>
    <property type="evidence" value="ECO:0007669"/>
    <property type="project" value="TreeGrafter"/>
</dbReference>
<keyword evidence="2" id="KW-0812">Transmembrane</keyword>
<dbReference type="GeneTree" id="ENSGT00510000054245"/>
<protein>
    <submittedName>
        <fullName evidence="5">Interleukin 10 receptor, alpha</fullName>
    </submittedName>
</protein>
<dbReference type="InterPro" id="IPR013783">
    <property type="entry name" value="Ig-like_fold"/>
</dbReference>
<accession>A0A3Q1GQH9</accession>
<dbReference type="PANTHER" id="PTHR20859">
    <property type="entry name" value="INTERFERON/INTERLEUKIN RECEPTOR"/>
    <property type="match status" value="1"/>
</dbReference>
<feature type="domain" description="Interferon/interleukin receptor" evidence="4">
    <location>
        <begin position="134"/>
        <end position="230"/>
    </location>
</feature>
<organism evidence="5 6">
    <name type="scientific">Acanthochromis polyacanthus</name>
    <name type="common">spiny chromis</name>
    <dbReference type="NCBI Taxonomy" id="80966"/>
    <lineage>
        <taxon>Eukaryota</taxon>
        <taxon>Metazoa</taxon>
        <taxon>Chordata</taxon>
        <taxon>Craniata</taxon>
        <taxon>Vertebrata</taxon>
        <taxon>Euteleostomi</taxon>
        <taxon>Actinopterygii</taxon>
        <taxon>Neopterygii</taxon>
        <taxon>Teleostei</taxon>
        <taxon>Neoteleostei</taxon>
        <taxon>Acanthomorphata</taxon>
        <taxon>Ovalentaria</taxon>
        <taxon>Pomacentridae</taxon>
        <taxon>Acanthochromis</taxon>
    </lineage>
</organism>
<dbReference type="InterPro" id="IPR015373">
    <property type="entry name" value="Interferon/interleukin_rcp_dom"/>
</dbReference>
<dbReference type="Pfam" id="PF01108">
    <property type="entry name" value="Tissue_fac"/>
    <property type="match status" value="1"/>
</dbReference>
<evidence type="ECO:0000259" key="4">
    <source>
        <dbReference type="Pfam" id="PF09294"/>
    </source>
</evidence>
<dbReference type="Ensembl" id="ENSAPOT00000026872.1">
    <property type="protein sequence ID" value="ENSAPOP00000032668.1"/>
    <property type="gene ID" value="ENSAPOG00000020737.1"/>
</dbReference>
<dbReference type="Pfam" id="PF09294">
    <property type="entry name" value="Interfer-bind"/>
    <property type="match status" value="1"/>
</dbReference>
<evidence type="ECO:0000259" key="3">
    <source>
        <dbReference type="Pfam" id="PF01108"/>
    </source>
</evidence>
<evidence type="ECO:0000313" key="5">
    <source>
        <dbReference type="Ensembl" id="ENSAPOP00000032668.1"/>
    </source>
</evidence>
<dbReference type="GO" id="GO:0005886">
    <property type="term" value="C:plasma membrane"/>
    <property type="evidence" value="ECO:0007669"/>
    <property type="project" value="TreeGrafter"/>
</dbReference>
<dbReference type="InterPro" id="IPR036116">
    <property type="entry name" value="FN3_sf"/>
</dbReference>
<dbReference type="Gene3D" id="2.60.40.10">
    <property type="entry name" value="Immunoglobulins"/>
    <property type="match status" value="1"/>
</dbReference>
<dbReference type="InterPro" id="IPR050650">
    <property type="entry name" value="Type-II_Cytokine-TF_Rcpt"/>
</dbReference>
<dbReference type="SUPFAM" id="SSF49265">
    <property type="entry name" value="Fibronectin type III"/>
    <property type="match status" value="2"/>
</dbReference>
<reference evidence="5" key="1">
    <citation type="submission" date="2025-05" db="UniProtKB">
        <authorList>
            <consortium name="Ensembl"/>
        </authorList>
    </citation>
    <scope>IDENTIFICATION</scope>
</reference>
<dbReference type="PANTHER" id="PTHR20859:SF94">
    <property type="entry name" value="CYTOKINE RECEPTOR FAMILY MEMBER B7"/>
    <property type="match status" value="1"/>
</dbReference>
<feature type="transmembrane region" description="Helical" evidence="2">
    <location>
        <begin position="237"/>
        <end position="265"/>
    </location>
</feature>
<dbReference type="Ensembl" id="ENSAPOT00000026829.1">
    <property type="protein sequence ID" value="ENSAPOP00000017531.1"/>
    <property type="gene ID" value="ENSAPOG00000020737.1"/>
</dbReference>
<keyword evidence="2" id="KW-1133">Transmembrane helix</keyword>
<dbReference type="AlphaFoldDB" id="A0A3Q1GQH9"/>